<accession>J3P6H9</accession>
<dbReference type="HOGENOM" id="CLU_3014278_0_0_1"/>
<reference evidence="4" key="1">
    <citation type="submission" date="2010-07" db="EMBL/GenBank/DDBJ databases">
        <title>The genome sequence of Gaeumannomyces graminis var. tritici strain R3-111a-1.</title>
        <authorList>
            <consortium name="The Broad Institute Genome Sequencing Platform"/>
            <person name="Ma L.-J."/>
            <person name="Dead R."/>
            <person name="Young S."/>
            <person name="Zeng Q."/>
            <person name="Koehrsen M."/>
            <person name="Alvarado L."/>
            <person name="Berlin A."/>
            <person name="Chapman S.B."/>
            <person name="Chen Z."/>
            <person name="Freedman E."/>
            <person name="Gellesch M."/>
            <person name="Goldberg J."/>
            <person name="Griggs A."/>
            <person name="Gujja S."/>
            <person name="Heilman E.R."/>
            <person name="Heiman D."/>
            <person name="Hepburn T."/>
            <person name="Howarth C."/>
            <person name="Jen D."/>
            <person name="Larson L."/>
            <person name="Mehta T."/>
            <person name="Neiman D."/>
            <person name="Pearson M."/>
            <person name="Roberts A."/>
            <person name="Saif S."/>
            <person name="Shea T."/>
            <person name="Shenoy N."/>
            <person name="Sisk P."/>
            <person name="Stolte C."/>
            <person name="Sykes S."/>
            <person name="Walk T."/>
            <person name="White J."/>
            <person name="Yandava C."/>
            <person name="Haas B."/>
            <person name="Nusbaum C."/>
            <person name="Birren B."/>
        </authorList>
    </citation>
    <scope>NUCLEOTIDE SEQUENCE [LARGE SCALE GENOMIC DNA]</scope>
    <source>
        <strain evidence="4">R3-111a-1</strain>
    </source>
</reference>
<feature type="compositionally biased region" description="Polar residues" evidence="1">
    <location>
        <begin position="36"/>
        <end position="47"/>
    </location>
</feature>
<evidence type="ECO:0000313" key="4">
    <source>
        <dbReference type="Proteomes" id="UP000006039"/>
    </source>
</evidence>
<evidence type="ECO:0000256" key="1">
    <source>
        <dbReference type="SAM" id="MobiDB-lite"/>
    </source>
</evidence>
<dbReference type="AlphaFoldDB" id="J3P6H9"/>
<evidence type="ECO:0000313" key="3">
    <source>
        <dbReference type="EnsemblFungi" id="EJT72254"/>
    </source>
</evidence>
<dbReference type="RefSeq" id="XP_009225228.1">
    <property type="nucleotide sequence ID" value="XM_009226964.1"/>
</dbReference>
<dbReference type="VEuPathDB" id="FungiDB:GGTG_09120"/>
<organism evidence="2">
    <name type="scientific">Gaeumannomyces tritici (strain R3-111a-1)</name>
    <name type="common">Wheat and barley take-all root rot fungus</name>
    <name type="synonym">Gaeumannomyces graminis var. tritici</name>
    <dbReference type="NCBI Taxonomy" id="644352"/>
    <lineage>
        <taxon>Eukaryota</taxon>
        <taxon>Fungi</taxon>
        <taxon>Dikarya</taxon>
        <taxon>Ascomycota</taxon>
        <taxon>Pezizomycotina</taxon>
        <taxon>Sordariomycetes</taxon>
        <taxon>Sordariomycetidae</taxon>
        <taxon>Magnaporthales</taxon>
        <taxon>Magnaporthaceae</taxon>
        <taxon>Gaeumannomyces</taxon>
    </lineage>
</organism>
<proteinExistence type="predicted"/>
<dbReference type="Proteomes" id="UP000006039">
    <property type="component" value="Unassembled WGS sequence"/>
</dbReference>
<dbReference type="GeneID" id="20349578"/>
<reference evidence="2" key="3">
    <citation type="submission" date="2010-09" db="EMBL/GenBank/DDBJ databases">
        <title>Annotation of Gaeumannomyces graminis var. tritici R3-111a-1.</title>
        <authorList>
            <consortium name="The Broad Institute Genome Sequencing Platform"/>
            <person name="Ma L.-J."/>
            <person name="Dead R."/>
            <person name="Young S.K."/>
            <person name="Zeng Q."/>
            <person name="Gargeya S."/>
            <person name="Fitzgerald M."/>
            <person name="Haas B."/>
            <person name="Abouelleil A."/>
            <person name="Alvarado L."/>
            <person name="Arachchi H.M."/>
            <person name="Berlin A."/>
            <person name="Brown A."/>
            <person name="Chapman S.B."/>
            <person name="Chen Z."/>
            <person name="Dunbar C."/>
            <person name="Freedman E."/>
            <person name="Gearin G."/>
            <person name="Gellesch M."/>
            <person name="Goldberg J."/>
            <person name="Griggs A."/>
            <person name="Gujja S."/>
            <person name="Heiman D."/>
            <person name="Howarth C."/>
            <person name="Larson L."/>
            <person name="Lui A."/>
            <person name="MacDonald P.J.P."/>
            <person name="Mehta T."/>
            <person name="Montmayeur A."/>
            <person name="Murphy C."/>
            <person name="Neiman D."/>
            <person name="Pearson M."/>
            <person name="Priest M."/>
            <person name="Roberts A."/>
            <person name="Saif S."/>
            <person name="Shea T."/>
            <person name="Shenoy N."/>
            <person name="Sisk P."/>
            <person name="Stolte C."/>
            <person name="Sykes S."/>
            <person name="Yandava C."/>
            <person name="Wortman J."/>
            <person name="Nusbaum C."/>
            <person name="Birren B."/>
        </authorList>
    </citation>
    <scope>NUCLEOTIDE SEQUENCE</scope>
    <source>
        <strain evidence="2">R3-111a-1</strain>
    </source>
</reference>
<reference evidence="2" key="2">
    <citation type="submission" date="2010-07" db="EMBL/GenBank/DDBJ databases">
        <authorList>
            <consortium name="The Broad Institute Genome Sequencing Platform"/>
            <consortium name="Broad Institute Genome Sequencing Center for Infectious Disease"/>
            <person name="Ma L.-J."/>
            <person name="Dead R."/>
            <person name="Young S."/>
            <person name="Zeng Q."/>
            <person name="Koehrsen M."/>
            <person name="Alvarado L."/>
            <person name="Berlin A."/>
            <person name="Chapman S.B."/>
            <person name="Chen Z."/>
            <person name="Freedman E."/>
            <person name="Gellesch M."/>
            <person name="Goldberg J."/>
            <person name="Griggs A."/>
            <person name="Gujja S."/>
            <person name="Heilman E.R."/>
            <person name="Heiman D."/>
            <person name="Hepburn T."/>
            <person name="Howarth C."/>
            <person name="Jen D."/>
            <person name="Larson L."/>
            <person name="Mehta T."/>
            <person name="Neiman D."/>
            <person name="Pearson M."/>
            <person name="Roberts A."/>
            <person name="Saif S."/>
            <person name="Shea T."/>
            <person name="Shenoy N."/>
            <person name="Sisk P."/>
            <person name="Stolte C."/>
            <person name="Sykes S."/>
            <person name="Walk T."/>
            <person name="White J."/>
            <person name="Yandava C."/>
            <person name="Haas B."/>
            <person name="Nusbaum C."/>
            <person name="Birren B."/>
        </authorList>
    </citation>
    <scope>NUCLEOTIDE SEQUENCE</scope>
    <source>
        <strain evidence="2">R3-111a-1</strain>
    </source>
</reference>
<gene>
    <name evidence="3" type="primary">20349578</name>
    <name evidence="2" type="ORF">GGTG_09120</name>
</gene>
<feature type="region of interest" description="Disordered" evidence="1">
    <location>
        <begin position="26"/>
        <end position="56"/>
    </location>
</feature>
<keyword evidence="4" id="KW-1185">Reference proteome</keyword>
<reference evidence="3" key="4">
    <citation type="journal article" date="2015" name="G3 (Bethesda)">
        <title>Genome sequences of three phytopathogenic species of the Magnaporthaceae family of fungi.</title>
        <authorList>
            <person name="Okagaki L.H."/>
            <person name="Nunes C.C."/>
            <person name="Sailsbery J."/>
            <person name="Clay B."/>
            <person name="Brown D."/>
            <person name="John T."/>
            <person name="Oh Y."/>
            <person name="Young N."/>
            <person name="Fitzgerald M."/>
            <person name="Haas B.J."/>
            <person name="Zeng Q."/>
            <person name="Young S."/>
            <person name="Adiconis X."/>
            <person name="Fan L."/>
            <person name="Levin J.Z."/>
            <person name="Mitchell T.K."/>
            <person name="Okubara P.A."/>
            <person name="Farman M.L."/>
            <person name="Kohn L.M."/>
            <person name="Birren B."/>
            <person name="Ma L.-J."/>
            <person name="Dean R.A."/>
        </authorList>
    </citation>
    <scope>NUCLEOTIDE SEQUENCE</scope>
    <source>
        <strain evidence="3">R3-111a-1</strain>
    </source>
</reference>
<evidence type="ECO:0000313" key="2">
    <source>
        <dbReference type="EMBL" id="EJT72254.1"/>
    </source>
</evidence>
<dbReference type="EnsemblFungi" id="EJT72254">
    <property type="protein sequence ID" value="EJT72254"/>
    <property type="gene ID" value="GGTG_09120"/>
</dbReference>
<protein>
    <submittedName>
        <fullName evidence="2 3">Uncharacterized protein</fullName>
    </submittedName>
</protein>
<name>J3P6H9_GAET3</name>
<sequence>MPSIGFSNAIGIVMFDLTIHRLYKVPPLSGTHGATAENNGEPPTSTGDPGDVGQAS</sequence>
<dbReference type="EMBL" id="GL385399">
    <property type="protein sequence ID" value="EJT72254.1"/>
    <property type="molecule type" value="Genomic_DNA"/>
</dbReference>
<reference evidence="3" key="5">
    <citation type="submission" date="2018-04" db="UniProtKB">
        <authorList>
            <consortium name="EnsemblFungi"/>
        </authorList>
    </citation>
    <scope>IDENTIFICATION</scope>
    <source>
        <strain evidence="3">R3-111a-1</strain>
    </source>
</reference>